<dbReference type="EMBL" id="JASMQC010000002">
    <property type="protein sequence ID" value="KAK1946916.1"/>
    <property type="molecule type" value="Genomic_DNA"/>
</dbReference>
<dbReference type="Proteomes" id="UP001259832">
    <property type="component" value="Unassembled WGS sequence"/>
</dbReference>
<protein>
    <submittedName>
        <fullName evidence="1">Uncharacterized protein</fullName>
    </submittedName>
</protein>
<comment type="caution">
    <text evidence="1">The sequence shown here is derived from an EMBL/GenBank/DDBJ whole genome shotgun (WGS) entry which is preliminary data.</text>
</comment>
<dbReference type="AlphaFoldDB" id="A0AAD9GYG9"/>
<evidence type="ECO:0000313" key="2">
    <source>
        <dbReference type="Proteomes" id="UP001259832"/>
    </source>
</evidence>
<name>A0AAD9GYG9_9STRA</name>
<organism evidence="1 2">
    <name type="scientific">Phytophthora citrophthora</name>
    <dbReference type="NCBI Taxonomy" id="4793"/>
    <lineage>
        <taxon>Eukaryota</taxon>
        <taxon>Sar</taxon>
        <taxon>Stramenopiles</taxon>
        <taxon>Oomycota</taxon>
        <taxon>Peronosporomycetes</taxon>
        <taxon>Peronosporales</taxon>
        <taxon>Peronosporaceae</taxon>
        <taxon>Phytophthora</taxon>
    </lineage>
</organism>
<reference evidence="1" key="1">
    <citation type="submission" date="2023-08" db="EMBL/GenBank/DDBJ databases">
        <title>Reference Genome Resource for the Citrus Pathogen Phytophthora citrophthora.</title>
        <authorList>
            <person name="Moller H."/>
            <person name="Coetzee B."/>
            <person name="Rose L.J."/>
            <person name="Van Niekerk J.M."/>
        </authorList>
    </citation>
    <scope>NUCLEOTIDE SEQUENCE</scope>
    <source>
        <strain evidence="1">STE-U-9442</strain>
    </source>
</reference>
<accession>A0AAD9GYG9</accession>
<evidence type="ECO:0000313" key="1">
    <source>
        <dbReference type="EMBL" id="KAK1946916.1"/>
    </source>
</evidence>
<keyword evidence="2" id="KW-1185">Reference proteome</keyword>
<gene>
    <name evidence="1" type="ORF">P3T76_000926</name>
</gene>
<sequence length="199" mass="22142">MLPKLTKKRSVGFQTTEPEPAFVIARRNVLQDLKGISRIHVSIVGKGSKQCYKVEVFADSSHCRMPTNTTSTTSSAASCEIPTNQDGFRSEVPIASVDRELCDCIGLRDKVYNNMFLAHSVQYCKFCSEVLNEVVNEVDPGGVFFTLFGEDQVVRKLKKFIDDLVFRTVQNAASDSWGCCSAQTLVPETLHNFLFTETA</sequence>
<proteinExistence type="predicted"/>